<accession>A0A4Y7U0X3</accession>
<protein>
    <submittedName>
        <fullName evidence="2">Uncharacterized protein</fullName>
    </submittedName>
</protein>
<feature type="region of interest" description="Disordered" evidence="1">
    <location>
        <begin position="44"/>
        <end position="83"/>
    </location>
</feature>
<dbReference type="Proteomes" id="UP000298030">
    <property type="component" value="Unassembled WGS sequence"/>
</dbReference>
<dbReference type="AlphaFoldDB" id="A0A4Y7U0X3"/>
<proteinExistence type="predicted"/>
<evidence type="ECO:0000313" key="3">
    <source>
        <dbReference type="Proteomes" id="UP000298030"/>
    </source>
</evidence>
<reference evidence="2 3" key="1">
    <citation type="journal article" date="2019" name="Nat. Ecol. Evol.">
        <title>Megaphylogeny resolves global patterns of mushroom evolution.</title>
        <authorList>
            <person name="Varga T."/>
            <person name="Krizsan K."/>
            <person name="Foldi C."/>
            <person name="Dima B."/>
            <person name="Sanchez-Garcia M."/>
            <person name="Sanchez-Ramirez S."/>
            <person name="Szollosi G.J."/>
            <person name="Szarkandi J.G."/>
            <person name="Papp V."/>
            <person name="Albert L."/>
            <person name="Andreopoulos W."/>
            <person name="Angelini C."/>
            <person name="Antonin V."/>
            <person name="Barry K.W."/>
            <person name="Bougher N.L."/>
            <person name="Buchanan P."/>
            <person name="Buyck B."/>
            <person name="Bense V."/>
            <person name="Catcheside P."/>
            <person name="Chovatia M."/>
            <person name="Cooper J."/>
            <person name="Damon W."/>
            <person name="Desjardin D."/>
            <person name="Finy P."/>
            <person name="Geml J."/>
            <person name="Haridas S."/>
            <person name="Hughes K."/>
            <person name="Justo A."/>
            <person name="Karasinski D."/>
            <person name="Kautmanova I."/>
            <person name="Kiss B."/>
            <person name="Kocsube S."/>
            <person name="Kotiranta H."/>
            <person name="LaButti K.M."/>
            <person name="Lechner B.E."/>
            <person name="Liimatainen K."/>
            <person name="Lipzen A."/>
            <person name="Lukacs Z."/>
            <person name="Mihaltcheva S."/>
            <person name="Morgado L.N."/>
            <person name="Niskanen T."/>
            <person name="Noordeloos M.E."/>
            <person name="Ohm R.A."/>
            <person name="Ortiz-Santana B."/>
            <person name="Ovrebo C."/>
            <person name="Racz N."/>
            <person name="Riley R."/>
            <person name="Savchenko A."/>
            <person name="Shiryaev A."/>
            <person name="Soop K."/>
            <person name="Spirin V."/>
            <person name="Szebenyi C."/>
            <person name="Tomsovsky M."/>
            <person name="Tulloss R.E."/>
            <person name="Uehling J."/>
            <person name="Grigoriev I.V."/>
            <person name="Vagvolgyi C."/>
            <person name="Papp T."/>
            <person name="Martin F.M."/>
            <person name="Miettinen O."/>
            <person name="Hibbett D.S."/>
            <person name="Nagy L.G."/>
        </authorList>
    </citation>
    <scope>NUCLEOTIDE SEQUENCE [LARGE SCALE GENOMIC DNA]</scope>
    <source>
        <strain evidence="2 3">FP101781</strain>
    </source>
</reference>
<sequence>MNESTCASGSTPFEVKSSGQSDEPGIRDMIRCFNKTQSCLDSVEDLRSKDPSPTAQDHSFALPSNAARDHWGNDNTRDRTSYPSATGTNLGVLSASVSVPGFSSGGLSTCLSLSCFPPCTECRKGGPCYFSNPDIAMLLKGGPSLNTFAFPNFADAFRIFAGQESRGGWVSLRSLTIDARCWRHLDDLGFIDNSTSGINIPSNVLGRLTSLNLPCNWTIDTALKLLQRCAQLETFRVQLDIPTTYFDHEFMRDLRSSRVQVAPPRLRNLYPRSFEPLFQLAGATGRVPVFDRRTSIMRSTTSQEWGPVHFCEGKSPRPRHCRPLQSQTASSLRAPSLKCFVTSLNLPNSL</sequence>
<feature type="region of interest" description="Disordered" evidence="1">
    <location>
        <begin position="1"/>
        <end position="26"/>
    </location>
</feature>
<name>A0A4Y7U0X3_COPMI</name>
<comment type="caution">
    <text evidence="2">The sequence shown here is derived from an EMBL/GenBank/DDBJ whole genome shotgun (WGS) entry which is preliminary data.</text>
</comment>
<keyword evidence="3" id="KW-1185">Reference proteome</keyword>
<feature type="compositionally biased region" description="Polar residues" evidence="1">
    <location>
        <begin position="1"/>
        <end position="21"/>
    </location>
</feature>
<evidence type="ECO:0000313" key="2">
    <source>
        <dbReference type="EMBL" id="TEB39432.1"/>
    </source>
</evidence>
<feature type="compositionally biased region" description="Basic and acidic residues" evidence="1">
    <location>
        <begin position="67"/>
        <end position="80"/>
    </location>
</feature>
<gene>
    <name evidence="2" type="ORF">FA13DRAFT_1723607</name>
</gene>
<organism evidence="2 3">
    <name type="scientific">Coprinellus micaceus</name>
    <name type="common">Glistening ink-cap mushroom</name>
    <name type="synonym">Coprinus micaceus</name>
    <dbReference type="NCBI Taxonomy" id="71717"/>
    <lineage>
        <taxon>Eukaryota</taxon>
        <taxon>Fungi</taxon>
        <taxon>Dikarya</taxon>
        <taxon>Basidiomycota</taxon>
        <taxon>Agaricomycotina</taxon>
        <taxon>Agaricomycetes</taxon>
        <taxon>Agaricomycetidae</taxon>
        <taxon>Agaricales</taxon>
        <taxon>Agaricineae</taxon>
        <taxon>Psathyrellaceae</taxon>
        <taxon>Coprinellus</taxon>
    </lineage>
</organism>
<evidence type="ECO:0000256" key="1">
    <source>
        <dbReference type="SAM" id="MobiDB-lite"/>
    </source>
</evidence>
<dbReference type="EMBL" id="QPFP01000001">
    <property type="protein sequence ID" value="TEB39432.1"/>
    <property type="molecule type" value="Genomic_DNA"/>
</dbReference>